<evidence type="ECO:0000256" key="6">
    <source>
        <dbReference type="ARBA" id="ARBA00022840"/>
    </source>
</evidence>
<dbReference type="GO" id="GO:0034501">
    <property type="term" value="P:protein localization to kinetochore"/>
    <property type="evidence" value="ECO:0007669"/>
    <property type="project" value="TreeGrafter"/>
</dbReference>
<evidence type="ECO:0000313" key="11">
    <source>
        <dbReference type="EMBL" id="KAJ6730437.1"/>
    </source>
</evidence>
<dbReference type="InterPro" id="IPR008271">
    <property type="entry name" value="Ser/Thr_kinase_AS"/>
</dbReference>
<dbReference type="GO" id="GO:0004674">
    <property type="term" value="F:protein serine/threonine kinase activity"/>
    <property type="evidence" value="ECO:0007669"/>
    <property type="project" value="UniProtKB-KW"/>
</dbReference>
<evidence type="ECO:0000313" key="12">
    <source>
        <dbReference type="Proteomes" id="UP001151529"/>
    </source>
</evidence>
<dbReference type="SUPFAM" id="SSF55681">
    <property type="entry name" value="Class II aaRS and biotin synthetases"/>
    <property type="match status" value="1"/>
</dbReference>
<dbReference type="InterPro" id="IPR017441">
    <property type="entry name" value="Protein_kinase_ATP_BS"/>
</dbReference>
<organism evidence="11 12">
    <name type="scientific">Salix viminalis</name>
    <name type="common">Common osier</name>
    <name type="synonym">Basket willow</name>
    <dbReference type="NCBI Taxonomy" id="40686"/>
    <lineage>
        <taxon>Eukaryota</taxon>
        <taxon>Viridiplantae</taxon>
        <taxon>Streptophyta</taxon>
        <taxon>Embryophyta</taxon>
        <taxon>Tracheophyta</taxon>
        <taxon>Spermatophyta</taxon>
        <taxon>Magnoliopsida</taxon>
        <taxon>eudicotyledons</taxon>
        <taxon>Gunneridae</taxon>
        <taxon>Pentapetalae</taxon>
        <taxon>rosids</taxon>
        <taxon>fabids</taxon>
        <taxon>Malpighiales</taxon>
        <taxon>Salicaceae</taxon>
        <taxon>Saliceae</taxon>
        <taxon>Salix</taxon>
    </lineage>
</organism>
<dbReference type="Proteomes" id="UP001151529">
    <property type="component" value="Chromosome 2"/>
</dbReference>
<keyword evidence="12" id="KW-1185">Reference proteome</keyword>
<evidence type="ECO:0000259" key="10">
    <source>
        <dbReference type="PROSITE" id="PS51733"/>
    </source>
</evidence>
<dbReference type="Pfam" id="PF02237">
    <property type="entry name" value="BPL_C"/>
    <property type="match status" value="1"/>
</dbReference>
<dbReference type="NCBIfam" id="TIGR00121">
    <property type="entry name" value="birA_ligase"/>
    <property type="match status" value="1"/>
</dbReference>
<dbReference type="SMART" id="SM00220">
    <property type="entry name" value="S_TKc"/>
    <property type="match status" value="1"/>
</dbReference>
<proteinExistence type="inferred from homology"/>
<dbReference type="InterPro" id="IPR045864">
    <property type="entry name" value="aa-tRNA-synth_II/BPL/LPL"/>
</dbReference>
<dbReference type="InterPro" id="IPR004408">
    <property type="entry name" value="Biotin_CoA_COase_ligase"/>
</dbReference>
<keyword evidence="6 7" id="KW-0067">ATP-binding</keyword>
<reference evidence="11" key="2">
    <citation type="journal article" date="2023" name="Int. J. Mol. Sci.">
        <title>De Novo Assembly and Annotation of 11 Diverse Shrub Willow (Salix) Genomes Reveals Novel Gene Organization in Sex-Linked Regions.</title>
        <authorList>
            <person name="Hyden B."/>
            <person name="Feng K."/>
            <person name="Yates T.B."/>
            <person name="Jawdy S."/>
            <person name="Cereghino C."/>
            <person name="Smart L.B."/>
            <person name="Muchero W."/>
        </authorList>
    </citation>
    <scope>NUCLEOTIDE SEQUENCE [LARGE SCALE GENOMIC DNA]</scope>
    <source>
        <tissue evidence="11">Shoot tip</tissue>
    </source>
</reference>
<dbReference type="PROSITE" id="PS50011">
    <property type="entry name" value="PROTEIN_KINASE_DOM"/>
    <property type="match status" value="1"/>
</dbReference>
<feature type="compositionally biased region" description="Polar residues" evidence="8">
    <location>
        <begin position="22"/>
        <end position="51"/>
    </location>
</feature>
<dbReference type="FunFam" id="1.10.510.10:FF:000224">
    <property type="entry name" value="serine/threonine-protein kinase mph1 isoform X1"/>
    <property type="match status" value="1"/>
</dbReference>
<gene>
    <name evidence="11" type="ORF">OIU85_021251</name>
</gene>
<evidence type="ECO:0000256" key="3">
    <source>
        <dbReference type="ARBA" id="ARBA00022679"/>
    </source>
</evidence>
<dbReference type="GO" id="GO:0004077">
    <property type="term" value="F:biotin--[biotin carboxyl-carrier protein] ligase activity"/>
    <property type="evidence" value="ECO:0007669"/>
    <property type="project" value="InterPro"/>
</dbReference>
<dbReference type="PROSITE" id="PS00107">
    <property type="entry name" value="PROTEIN_KINASE_ATP"/>
    <property type="match status" value="1"/>
</dbReference>
<evidence type="ECO:0000256" key="4">
    <source>
        <dbReference type="ARBA" id="ARBA00022741"/>
    </source>
</evidence>
<feature type="domain" description="Protein kinase" evidence="9">
    <location>
        <begin position="375"/>
        <end position="668"/>
    </location>
</feature>
<keyword evidence="2" id="KW-0723">Serine/threonine-protein kinase</keyword>
<dbReference type="CDD" id="cd14131">
    <property type="entry name" value="PKc_Mps1"/>
    <property type="match status" value="1"/>
</dbReference>
<dbReference type="SUPFAM" id="SSF56112">
    <property type="entry name" value="Protein kinase-like (PK-like)"/>
    <property type="match status" value="1"/>
</dbReference>
<feature type="domain" description="BPL/LPL catalytic" evidence="10">
    <location>
        <begin position="854"/>
        <end position="1044"/>
    </location>
</feature>
<dbReference type="Pfam" id="PF03099">
    <property type="entry name" value="BPL_LplA_LipB"/>
    <property type="match status" value="1"/>
</dbReference>
<dbReference type="FunFam" id="3.30.200.20:FF:000269">
    <property type="entry name" value="serine/threonine-protein kinase mph1 isoform X2"/>
    <property type="match status" value="1"/>
</dbReference>
<evidence type="ECO:0000259" key="9">
    <source>
        <dbReference type="PROSITE" id="PS50011"/>
    </source>
</evidence>
<dbReference type="GO" id="GO:0098813">
    <property type="term" value="P:nuclear chromosome segregation"/>
    <property type="evidence" value="ECO:0007669"/>
    <property type="project" value="UniProtKB-ARBA"/>
</dbReference>
<dbReference type="GO" id="GO:0007094">
    <property type="term" value="P:mitotic spindle assembly checkpoint signaling"/>
    <property type="evidence" value="ECO:0007669"/>
    <property type="project" value="TreeGrafter"/>
</dbReference>
<feature type="binding site" evidence="7">
    <location>
        <position position="403"/>
    </location>
    <ligand>
        <name>ATP</name>
        <dbReference type="ChEBI" id="CHEBI:30616"/>
    </ligand>
</feature>
<dbReference type="Gene3D" id="3.30.930.10">
    <property type="entry name" value="Bira Bifunctional Protein, Domain 2"/>
    <property type="match status" value="1"/>
</dbReference>
<dbReference type="Pfam" id="PF00069">
    <property type="entry name" value="Pkinase"/>
    <property type="match status" value="1"/>
</dbReference>
<dbReference type="PANTHER" id="PTHR22974">
    <property type="entry name" value="MIXED LINEAGE PROTEIN KINASE"/>
    <property type="match status" value="1"/>
</dbReference>
<comment type="caution">
    <text evidence="11">The sequence shown here is derived from an EMBL/GenBank/DDBJ whole genome shotgun (WGS) entry which is preliminary data.</text>
</comment>
<dbReference type="EMBL" id="JAPFFL010000004">
    <property type="protein sequence ID" value="KAJ6730437.1"/>
    <property type="molecule type" value="Genomic_DNA"/>
</dbReference>
<dbReference type="PANTHER" id="PTHR22974:SF21">
    <property type="entry name" value="DUAL SPECIFICITY PROTEIN KINASE TTK"/>
    <property type="match status" value="1"/>
</dbReference>
<sequence length="1123" mass="124898">MQTNNSIKPRRTLIPQREASRSVASNVDPTTGTKKSQGTITKTFDESSNPFDAQREQPESVIATKEDNQTPRTCVESHLVEGKRKVQFATVNKATSQGADDGMATGLGNLSSHMGSLALTEMEWDVSNQVEVSNVDNDEMKQHNFQNMESDVTLRSDGAVTSLAKRAMVVQDQLHQLRNFLNQPATQSSVAGPSCATTTSVNSTSAPMLNSTTYCSRLRTESGSQSAVEPLRDSNANSQNLTPGNLEQLSHPLLKDTSAMLIDPRTTATQPSTSAIHSQFKELDLPKEQKGSVPEIANNPSLVVDKPTKERGPADDGTDVQPQRPMSRNSSLNVKLEPSKPENKEKVASSSKGTSAPRKRSYDPDLFFKVNGKLYQRLGKIGSGGSSEVHKVISSDCTIYALKKIKLKGRDYGTAYGFCQEILYLNKLKGKNNIIQLIDYEVTDKALLHEVMNSSISNKDGRVKDDGCIYMVLEYGEIDLAHMLAQKWKEMDSSNQTIDDNWLRFYWQQILQAVNTIHEERIVHSDLKPANFLLVKGSLKLIDFGIAKAIMSDTTNIQRDSQVGTLSYMSPEAFMCNESDANGNTIKCGRPSDIWSLGCILYQMVYGRTPFSEYKTFWAKFKVITDPNHEITYEPVSNPWLLDLMKKCLAWDRNERWRIPQLLQHPFLVPPIPAQPPVSQQQGCKLLQLVSETCGGDQEASMLCRELQQLLNPDTLTPESLISRDQQCSKLREGLLVWEYEKSCPSSAVIRAHRFLLTSLSLQSLRNSIAPASRTNSFTLSRSVAAAAAMDSSSSTPCKLVLCGKSSADNEIAKSLMNNNSLKLPDNVQISTLLHSEIIDKQQQQQNEESFCIERFMNSLSTNQFGRLLIWSPILPSTHDVVSNNFGELPIGTVCVADVQYKGRGRSKNVWESPTGCLMFSFTVQMEDGRVVPLLQYVVSLAVTEAIKDVCDKNGLPLIDVRIKWPNDLYLNGLKVGGILSTSTYKSKKFNVSIGIGLNVDNEKPTTCLNAVLRELSAAACALRREDIVAAFLNKFENFYDLFINGGFQTLEELYYKTWLHSGQRVIIQEKNENQVVESVVTIQGLTSSGYLLAISEDNHMCELHPDGNSFDFFKGLVRRKLE</sequence>
<keyword evidence="5 11" id="KW-0418">Kinase</keyword>
<dbReference type="InterPro" id="IPR003142">
    <property type="entry name" value="BPL_C"/>
</dbReference>
<reference evidence="11" key="1">
    <citation type="submission" date="2022-11" db="EMBL/GenBank/DDBJ databases">
        <authorList>
            <person name="Hyden B.L."/>
            <person name="Feng K."/>
            <person name="Yates T."/>
            <person name="Jawdy S."/>
            <person name="Smart L.B."/>
            <person name="Muchero W."/>
        </authorList>
    </citation>
    <scope>NUCLEOTIDE SEQUENCE</scope>
    <source>
        <tissue evidence="11">Shoot tip</tissue>
    </source>
</reference>
<dbReference type="InterPro" id="IPR011009">
    <property type="entry name" value="Kinase-like_dom_sf"/>
</dbReference>
<evidence type="ECO:0000256" key="1">
    <source>
        <dbReference type="ARBA" id="ARBA00009934"/>
    </source>
</evidence>
<dbReference type="GO" id="GO:0000776">
    <property type="term" value="C:kinetochore"/>
    <property type="evidence" value="ECO:0007669"/>
    <property type="project" value="TreeGrafter"/>
</dbReference>
<name>A0A9Q0ZDK7_SALVM</name>
<keyword evidence="3" id="KW-0808">Transferase</keyword>
<feature type="compositionally biased region" description="Polar residues" evidence="8">
    <location>
        <begin position="186"/>
        <end position="227"/>
    </location>
</feature>
<dbReference type="OrthoDB" id="20524at2759"/>
<dbReference type="InterPro" id="IPR004143">
    <property type="entry name" value="BPL_LPL_catalytic"/>
</dbReference>
<dbReference type="InterPro" id="IPR027084">
    <property type="entry name" value="Mps1_cat"/>
</dbReference>
<feature type="compositionally biased region" description="Polar residues" evidence="8">
    <location>
        <begin position="234"/>
        <end position="248"/>
    </location>
</feature>
<dbReference type="PROSITE" id="PS51733">
    <property type="entry name" value="BPL_LPL_CATALYTIC"/>
    <property type="match status" value="1"/>
</dbReference>
<dbReference type="CDD" id="cd16442">
    <property type="entry name" value="BPL"/>
    <property type="match status" value="1"/>
</dbReference>
<dbReference type="AlphaFoldDB" id="A0A9Q0ZDK7"/>
<protein>
    <submittedName>
        <fullName evidence="11">DUAL SPECIFICITY PROTEIN KINASE TTK</fullName>
    </submittedName>
</protein>
<feature type="compositionally biased region" description="Polar residues" evidence="8">
    <location>
        <begin position="320"/>
        <end position="333"/>
    </location>
</feature>
<accession>A0A9Q0ZDK7</accession>
<dbReference type="PROSITE" id="PS00108">
    <property type="entry name" value="PROTEIN_KINASE_ST"/>
    <property type="match status" value="1"/>
</dbReference>
<dbReference type="Gene3D" id="3.30.200.20">
    <property type="entry name" value="Phosphorylase Kinase, domain 1"/>
    <property type="match status" value="1"/>
</dbReference>
<dbReference type="InterPro" id="IPR000719">
    <property type="entry name" value="Prot_kinase_dom"/>
</dbReference>
<feature type="region of interest" description="Disordered" evidence="8">
    <location>
        <begin position="186"/>
        <end position="249"/>
    </location>
</feature>
<dbReference type="GO" id="GO:0004712">
    <property type="term" value="F:protein serine/threonine/tyrosine kinase activity"/>
    <property type="evidence" value="ECO:0007669"/>
    <property type="project" value="TreeGrafter"/>
</dbReference>
<dbReference type="GO" id="GO:0005524">
    <property type="term" value="F:ATP binding"/>
    <property type="evidence" value="ECO:0007669"/>
    <property type="project" value="UniProtKB-UniRule"/>
</dbReference>
<evidence type="ECO:0000256" key="5">
    <source>
        <dbReference type="ARBA" id="ARBA00022777"/>
    </source>
</evidence>
<evidence type="ECO:0000256" key="8">
    <source>
        <dbReference type="SAM" id="MobiDB-lite"/>
    </source>
</evidence>
<evidence type="ECO:0000256" key="7">
    <source>
        <dbReference type="PROSITE-ProRule" id="PRU10141"/>
    </source>
</evidence>
<feature type="region of interest" description="Disordered" evidence="8">
    <location>
        <begin position="1"/>
        <end position="57"/>
    </location>
</feature>
<dbReference type="Gene3D" id="1.10.510.10">
    <property type="entry name" value="Transferase(Phosphotransferase) domain 1"/>
    <property type="match status" value="1"/>
</dbReference>
<comment type="similarity">
    <text evidence="1">Belongs to the biotin--protein ligase family.</text>
</comment>
<feature type="region of interest" description="Disordered" evidence="8">
    <location>
        <begin position="287"/>
        <end position="361"/>
    </location>
</feature>
<feature type="compositionally biased region" description="Basic and acidic residues" evidence="8">
    <location>
        <begin position="337"/>
        <end position="347"/>
    </location>
</feature>
<dbReference type="GO" id="GO:0005634">
    <property type="term" value="C:nucleus"/>
    <property type="evidence" value="ECO:0007669"/>
    <property type="project" value="TreeGrafter"/>
</dbReference>
<dbReference type="GO" id="GO:0033316">
    <property type="term" value="P:meiotic spindle assembly checkpoint signaling"/>
    <property type="evidence" value="ECO:0007669"/>
    <property type="project" value="TreeGrafter"/>
</dbReference>
<evidence type="ECO:0000256" key="2">
    <source>
        <dbReference type="ARBA" id="ARBA00022527"/>
    </source>
</evidence>
<keyword evidence="4 7" id="KW-0547">Nucleotide-binding</keyword>